<gene>
    <name evidence="2" type="ORF">INT44_006039</name>
</gene>
<keyword evidence="3" id="KW-1185">Reference proteome</keyword>
<name>A0A8H7Q0D2_9FUNG</name>
<dbReference type="EMBL" id="JAEPRA010000007">
    <property type="protein sequence ID" value="KAG2183058.1"/>
    <property type="molecule type" value="Genomic_DNA"/>
</dbReference>
<accession>A0A8H7Q0D2</accession>
<dbReference type="OrthoDB" id="2013972at2759"/>
<sequence>MPFGHFNKKKNASKASVCSSIRSRQNSNVTLDGRLQSSKLSTSISKSDVTAASDLDSDPKEKGDQFYNYHGRAFLPEVDGKQYLLPCDDEEVERMEVHELALWHVFRKSLFAPVADDLEEGIRVLEVGADSDLPINCQYKPVDTTEGLPFPDNSFDYVVQRNALYNYTRKEWDEIVIPEMIRVLKPGGWIEFVEGETTIQDAGPKMSTWLMRLNVTLQSRTLHTRVGRQLGYYLQNNSALQNVEASFRSVPIGWLGKVGDIALEAHRRLFDSLRPRMCDDWDMEPFKYDLLTKSAIAECKEFRSWSNYYYAIAQKSGDGNVTVPVIVVEPTVQQDEDVPYF</sequence>
<dbReference type="SUPFAM" id="SSF53335">
    <property type="entry name" value="S-adenosyl-L-methionine-dependent methyltransferases"/>
    <property type="match status" value="1"/>
</dbReference>
<evidence type="ECO:0000259" key="1">
    <source>
        <dbReference type="Pfam" id="PF08241"/>
    </source>
</evidence>
<dbReference type="Proteomes" id="UP000612746">
    <property type="component" value="Unassembled WGS sequence"/>
</dbReference>
<dbReference type="Gene3D" id="3.40.50.150">
    <property type="entry name" value="Vaccinia Virus protein VP39"/>
    <property type="match status" value="1"/>
</dbReference>
<dbReference type="AlphaFoldDB" id="A0A8H7Q0D2"/>
<evidence type="ECO:0000313" key="2">
    <source>
        <dbReference type="EMBL" id="KAG2183058.1"/>
    </source>
</evidence>
<comment type="caution">
    <text evidence="2">The sequence shown here is derived from an EMBL/GenBank/DDBJ whole genome shotgun (WGS) entry which is preliminary data.</text>
</comment>
<proteinExistence type="predicted"/>
<protein>
    <recommendedName>
        <fullName evidence="1">Methyltransferase type 11 domain-containing protein</fullName>
    </recommendedName>
</protein>
<dbReference type="InterPro" id="IPR029063">
    <property type="entry name" value="SAM-dependent_MTases_sf"/>
</dbReference>
<dbReference type="CDD" id="cd02440">
    <property type="entry name" value="AdoMet_MTases"/>
    <property type="match status" value="1"/>
</dbReference>
<dbReference type="Pfam" id="PF08241">
    <property type="entry name" value="Methyltransf_11"/>
    <property type="match status" value="1"/>
</dbReference>
<dbReference type="GO" id="GO:0008757">
    <property type="term" value="F:S-adenosylmethionine-dependent methyltransferase activity"/>
    <property type="evidence" value="ECO:0007669"/>
    <property type="project" value="InterPro"/>
</dbReference>
<dbReference type="InterPro" id="IPR013216">
    <property type="entry name" value="Methyltransf_11"/>
</dbReference>
<evidence type="ECO:0000313" key="3">
    <source>
        <dbReference type="Proteomes" id="UP000612746"/>
    </source>
</evidence>
<reference evidence="2" key="1">
    <citation type="submission" date="2020-12" db="EMBL/GenBank/DDBJ databases">
        <title>Metabolic potential, ecology and presence of endohyphal bacteria is reflected in genomic diversity of Mucoromycotina.</title>
        <authorList>
            <person name="Muszewska A."/>
            <person name="Okrasinska A."/>
            <person name="Steczkiewicz K."/>
            <person name="Drgas O."/>
            <person name="Orlowska M."/>
            <person name="Perlinska-Lenart U."/>
            <person name="Aleksandrzak-Piekarczyk T."/>
            <person name="Szatraj K."/>
            <person name="Zielenkiewicz U."/>
            <person name="Pilsyk S."/>
            <person name="Malc E."/>
            <person name="Mieczkowski P."/>
            <person name="Kruszewska J.S."/>
            <person name="Biernat P."/>
            <person name="Pawlowska J."/>
        </authorList>
    </citation>
    <scope>NUCLEOTIDE SEQUENCE</scope>
    <source>
        <strain evidence="2">WA0000051536</strain>
    </source>
</reference>
<organism evidence="2 3">
    <name type="scientific">Umbelopsis vinacea</name>
    <dbReference type="NCBI Taxonomy" id="44442"/>
    <lineage>
        <taxon>Eukaryota</taxon>
        <taxon>Fungi</taxon>
        <taxon>Fungi incertae sedis</taxon>
        <taxon>Mucoromycota</taxon>
        <taxon>Mucoromycotina</taxon>
        <taxon>Umbelopsidomycetes</taxon>
        <taxon>Umbelopsidales</taxon>
        <taxon>Umbelopsidaceae</taxon>
        <taxon>Umbelopsis</taxon>
    </lineage>
</organism>
<feature type="domain" description="Methyltransferase type 11" evidence="1">
    <location>
        <begin position="139"/>
        <end position="190"/>
    </location>
</feature>